<feature type="compositionally biased region" description="Low complexity" evidence="1">
    <location>
        <begin position="85"/>
        <end position="108"/>
    </location>
</feature>
<accession>F8QJC0</accession>
<sequence>MPRPAFFRLSSPTSSSPYRPLSHVTLSPSAITSFVLSHALTSACHTSHPALLLHRCRCLHSLCVAGKSSPRAPPPPSPPTCDLTHSPSKSIPSSSSSHPHPHPILIPSSSPPSPGTAPPPHSPSSFLFGPSSHPSPPQPPLPSLSFSSPSSAPCHSLLTPVPPTHYL</sequence>
<dbReference type="HOGENOM" id="CLU_1595563_0_0_1"/>
<dbReference type="AlphaFoldDB" id="F8QJC0"/>
<evidence type="ECO:0000256" key="1">
    <source>
        <dbReference type="SAM" id="MobiDB-lite"/>
    </source>
</evidence>
<evidence type="ECO:0000313" key="3">
    <source>
        <dbReference type="Proteomes" id="UP000008063"/>
    </source>
</evidence>
<dbReference type="EMBL" id="GL945571">
    <property type="protein sequence ID" value="EGN91598.1"/>
    <property type="molecule type" value="Genomic_DNA"/>
</dbReference>
<feature type="region of interest" description="Disordered" evidence="1">
    <location>
        <begin position="67"/>
        <end position="167"/>
    </location>
</feature>
<reference evidence="3" key="1">
    <citation type="journal article" date="2011" name="Science">
        <title>The plant cell wall-decomposing machinery underlies the functional diversity of forest fungi.</title>
        <authorList>
            <person name="Eastwood D.C."/>
            <person name="Floudas D."/>
            <person name="Binder M."/>
            <person name="Majcherczyk A."/>
            <person name="Schneider P."/>
            <person name="Aerts A."/>
            <person name="Asiegbu F.O."/>
            <person name="Baker S.E."/>
            <person name="Barry K."/>
            <person name="Bendiksby M."/>
            <person name="Blumentritt M."/>
            <person name="Coutinho P.M."/>
            <person name="Cullen D."/>
            <person name="de Vries R.P."/>
            <person name="Gathman A."/>
            <person name="Goodell B."/>
            <person name="Henrissat B."/>
            <person name="Ihrmark K."/>
            <person name="Kauserud H."/>
            <person name="Kohler A."/>
            <person name="LaButti K."/>
            <person name="Lapidus A."/>
            <person name="Lavin J.L."/>
            <person name="Lee Y.-H."/>
            <person name="Lindquist E."/>
            <person name="Lilly W."/>
            <person name="Lucas S."/>
            <person name="Morin E."/>
            <person name="Murat C."/>
            <person name="Oguiza J.A."/>
            <person name="Park J."/>
            <person name="Pisabarro A.G."/>
            <person name="Riley R."/>
            <person name="Rosling A."/>
            <person name="Salamov A."/>
            <person name="Schmidt O."/>
            <person name="Schmutz J."/>
            <person name="Skrede I."/>
            <person name="Stenlid J."/>
            <person name="Wiebenga A."/>
            <person name="Xie X."/>
            <person name="Kuees U."/>
            <person name="Hibbett D.S."/>
            <person name="Hoffmeister D."/>
            <person name="Hoegberg N."/>
            <person name="Martin F."/>
            <person name="Grigoriev I.V."/>
            <person name="Watkinson S.C."/>
        </authorList>
    </citation>
    <scope>NUCLEOTIDE SEQUENCE [LARGE SCALE GENOMIC DNA]</scope>
    <source>
        <strain evidence="3">strain S7.3</strain>
    </source>
</reference>
<keyword evidence="3" id="KW-1185">Reference proteome</keyword>
<dbReference type="InParanoid" id="F8QJC0"/>
<gene>
    <name evidence="2" type="ORF">SERLA73DRAFT_80301</name>
</gene>
<proteinExistence type="predicted"/>
<protein>
    <submittedName>
        <fullName evidence="2">Uncharacterized protein</fullName>
    </submittedName>
</protein>
<feature type="region of interest" description="Disordered" evidence="1">
    <location>
        <begin position="1"/>
        <end position="21"/>
    </location>
</feature>
<organism evidence="3">
    <name type="scientific">Serpula lacrymans var. lacrymans (strain S7.3)</name>
    <name type="common">Dry rot fungus</name>
    <dbReference type="NCBI Taxonomy" id="936435"/>
    <lineage>
        <taxon>Eukaryota</taxon>
        <taxon>Fungi</taxon>
        <taxon>Dikarya</taxon>
        <taxon>Basidiomycota</taxon>
        <taxon>Agaricomycotina</taxon>
        <taxon>Agaricomycetes</taxon>
        <taxon>Agaricomycetidae</taxon>
        <taxon>Boletales</taxon>
        <taxon>Coniophorineae</taxon>
        <taxon>Serpulaceae</taxon>
        <taxon>Serpula</taxon>
    </lineage>
</organism>
<dbReference type="Proteomes" id="UP000008063">
    <property type="component" value="Unassembled WGS sequence"/>
</dbReference>
<feature type="compositionally biased region" description="Pro residues" evidence="1">
    <location>
        <begin position="133"/>
        <end position="142"/>
    </location>
</feature>
<name>F8QJC0_SERL3</name>
<feature type="compositionally biased region" description="Low complexity" evidence="1">
    <location>
        <begin position="143"/>
        <end position="158"/>
    </location>
</feature>
<feature type="compositionally biased region" description="Pro residues" evidence="1">
    <location>
        <begin position="109"/>
        <end position="122"/>
    </location>
</feature>
<evidence type="ECO:0000313" key="2">
    <source>
        <dbReference type="EMBL" id="EGN91598.1"/>
    </source>
</evidence>